<accession>A0ABW2C3Y3</accession>
<protein>
    <submittedName>
        <fullName evidence="2">CGNR zinc finger domain-containing protein</fullName>
    </submittedName>
</protein>
<dbReference type="PANTHER" id="PTHR35525:SF3">
    <property type="entry name" value="BLL6575 PROTEIN"/>
    <property type="match status" value="1"/>
</dbReference>
<dbReference type="Pfam" id="PF11706">
    <property type="entry name" value="zf-CGNR"/>
    <property type="match status" value="1"/>
</dbReference>
<reference evidence="3" key="1">
    <citation type="journal article" date="2019" name="Int. J. Syst. Evol. Microbiol.">
        <title>The Global Catalogue of Microorganisms (GCM) 10K type strain sequencing project: providing services to taxonomists for standard genome sequencing and annotation.</title>
        <authorList>
            <consortium name="The Broad Institute Genomics Platform"/>
            <consortium name="The Broad Institute Genome Sequencing Center for Infectious Disease"/>
            <person name="Wu L."/>
            <person name="Ma J."/>
        </authorList>
    </citation>
    <scope>NUCLEOTIDE SEQUENCE [LARGE SCALE GENOMIC DNA]</scope>
    <source>
        <strain evidence="3">KCTC 32255</strain>
    </source>
</reference>
<dbReference type="EMBL" id="JBHSXX010000001">
    <property type="protein sequence ID" value="MFC6870046.1"/>
    <property type="molecule type" value="Genomic_DNA"/>
</dbReference>
<keyword evidence="3" id="KW-1185">Reference proteome</keyword>
<sequence length="188" mass="20883">MNFDSHTSDVVATAVAVVNLLVPGHARGREYRVTEPRDELRRLLSPRSSRPHHVPTEAEIDQLADYAARLYAVFVAVDAGNMDDACERTNALLWETRAAPVLARHDDEPWHLHFHAIDDAWARNCAASMATGLAVVLGNPVYDRLGVCTALACDRVFVDTSRNGTRRFCSTACQNRVKAAAFRERKRG</sequence>
<dbReference type="RefSeq" id="WP_345394129.1">
    <property type="nucleotide sequence ID" value="NZ_BAABLA010000021.1"/>
</dbReference>
<gene>
    <name evidence="2" type="ORF">ACFQGD_23160</name>
</gene>
<dbReference type="InterPro" id="IPR023286">
    <property type="entry name" value="ABATE_dom_sf"/>
</dbReference>
<evidence type="ECO:0000259" key="1">
    <source>
        <dbReference type="Pfam" id="PF11706"/>
    </source>
</evidence>
<evidence type="ECO:0000313" key="2">
    <source>
        <dbReference type="EMBL" id="MFC6870046.1"/>
    </source>
</evidence>
<name>A0ABW2C3Y3_9PSEU</name>
<dbReference type="Gene3D" id="1.10.3300.10">
    <property type="entry name" value="Jann2411-like domain"/>
    <property type="match status" value="1"/>
</dbReference>
<comment type="caution">
    <text evidence="2">The sequence shown here is derived from an EMBL/GenBank/DDBJ whole genome shotgun (WGS) entry which is preliminary data.</text>
</comment>
<organism evidence="2 3">
    <name type="scientific">Haloechinothrix salitolerans</name>
    <dbReference type="NCBI Taxonomy" id="926830"/>
    <lineage>
        <taxon>Bacteria</taxon>
        <taxon>Bacillati</taxon>
        <taxon>Actinomycetota</taxon>
        <taxon>Actinomycetes</taxon>
        <taxon>Pseudonocardiales</taxon>
        <taxon>Pseudonocardiaceae</taxon>
        <taxon>Haloechinothrix</taxon>
    </lineage>
</organism>
<dbReference type="SUPFAM" id="SSF160904">
    <property type="entry name" value="Jann2411-like"/>
    <property type="match status" value="1"/>
</dbReference>
<dbReference type="InterPro" id="IPR021005">
    <property type="entry name" value="Znf_CGNR"/>
</dbReference>
<proteinExistence type="predicted"/>
<feature type="domain" description="Zinc finger CGNR" evidence="1">
    <location>
        <begin position="144"/>
        <end position="186"/>
    </location>
</feature>
<dbReference type="InterPro" id="IPR010852">
    <property type="entry name" value="ABATE"/>
</dbReference>
<dbReference type="PANTHER" id="PTHR35525">
    <property type="entry name" value="BLL6575 PROTEIN"/>
    <property type="match status" value="1"/>
</dbReference>
<evidence type="ECO:0000313" key="3">
    <source>
        <dbReference type="Proteomes" id="UP001596337"/>
    </source>
</evidence>
<dbReference type="Proteomes" id="UP001596337">
    <property type="component" value="Unassembled WGS sequence"/>
</dbReference>